<dbReference type="NCBIfam" id="NF038128">
    <property type="entry name" value="choice_anch_J"/>
    <property type="match status" value="1"/>
</dbReference>
<feature type="region of interest" description="Disordered" evidence="1">
    <location>
        <begin position="315"/>
        <end position="334"/>
    </location>
</feature>
<dbReference type="Gene3D" id="2.60.120.200">
    <property type="match status" value="2"/>
</dbReference>
<gene>
    <name evidence="3" type="ORF">SAMN06296036_1244</name>
</gene>
<protein>
    <recommendedName>
        <fullName evidence="5">DUF5017 domain-containing protein</fullName>
    </recommendedName>
</protein>
<dbReference type="PROSITE" id="PS51257">
    <property type="entry name" value="PROKAR_LIPOPROTEIN"/>
    <property type="match status" value="1"/>
</dbReference>
<reference evidence="4" key="1">
    <citation type="submission" date="2017-04" db="EMBL/GenBank/DDBJ databases">
        <authorList>
            <person name="Varghese N."/>
            <person name="Submissions S."/>
        </authorList>
    </citation>
    <scope>NUCLEOTIDE SEQUENCE [LARGE SCALE GENOMIC DNA]</scope>
    <source>
        <strain evidence="4">RKEM611</strain>
    </source>
</reference>
<organism evidence="3 4">
    <name type="scientific">Pseudobacteriovorax antillogorgiicola</name>
    <dbReference type="NCBI Taxonomy" id="1513793"/>
    <lineage>
        <taxon>Bacteria</taxon>
        <taxon>Pseudomonadati</taxon>
        <taxon>Bdellovibrionota</taxon>
        <taxon>Oligoflexia</taxon>
        <taxon>Oligoflexales</taxon>
        <taxon>Pseudobacteriovoracaceae</taxon>
        <taxon>Pseudobacteriovorax</taxon>
    </lineage>
</organism>
<feature type="chain" id="PRO_5012034534" description="DUF5017 domain-containing protein" evidence="2">
    <location>
        <begin position="27"/>
        <end position="510"/>
    </location>
</feature>
<dbReference type="OrthoDB" id="1492759at2"/>
<evidence type="ECO:0000313" key="3">
    <source>
        <dbReference type="EMBL" id="SMF68022.1"/>
    </source>
</evidence>
<evidence type="ECO:0000313" key="4">
    <source>
        <dbReference type="Proteomes" id="UP000192907"/>
    </source>
</evidence>
<keyword evidence="2" id="KW-0732">Signal</keyword>
<keyword evidence="4" id="KW-1185">Reference proteome</keyword>
<accession>A0A1Y6CJV6</accession>
<evidence type="ECO:0000256" key="1">
    <source>
        <dbReference type="SAM" id="MobiDB-lite"/>
    </source>
</evidence>
<name>A0A1Y6CJV6_9BACT</name>
<evidence type="ECO:0008006" key="5">
    <source>
        <dbReference type="Google" id="ProtNLM"/>
    </source>
</evidence>
<dbReference type="RefSeq" id="WP_132323780.1">
    <property type="nucleotide sequence ID" value="NZ_FWZT01000024.1"/>
</dbReference>
<dbReference type="Proteomes" id="UP000192907">
    <property type="component" value="Unassembled WGS sequence"/>
</dbReference>
<evidence type="ECO:0000256" key="2">
    <source>
        <dbReference type="SAM" id="SignalP"/>
    </source>
</evidence>
<feature type="signal peptide" evidence="2">
    <location>
        <begin position="1"/>
        <end position="26"/>
    </location>
</feature>
<dbReference type="AlphaFoldDB" id="A0A1Y6CJV6"/>
<dbReference type="EMBL" id="FWZT01000024">
    <property type="protein sequence ID" value="SMF68022.1"/>
    <property type="molecule type" value="Genomic_DNA"/>
</dbReference>
<sequence length="510" mass="56294">MNTLIKRLTVSLFITAGLLSSVSCSSSDDDNQSNVSQDPEKLALVQEGIRRVGIYEQDINQGYLLSSVREQEKQMVEDHLHWIKVALYRLKDDLESDAAAAMLSVRVNALSNQNAGFQDKDNDSFRDLIDFFRGEVLQSLNLAFFRDLFAEEFNGQSLGGFSNVTVKSSVEWKGDAGGYAKVTAFGQKTDVEAWLISPVLDLTGIIDPAMTFRQAVGFLSTWDGLELKISTNFTGGDPTAADWDVIPVEEKPEAGGQNWQWKNSEEISLDSYIGKKIAIAFHYVAPQSHQPTWEIEWLRVKGVGKGDFTPIPLKLADGSKGGDNGNGETPAPNKTFVKRLTPGAGEIYYKALEGSVADLGFKEISLKGKYVWRAYKDKNDGNRPVGLSMSGFNDNSGDNHDWLISPVIDLSNAKDPYLQIVDRIKFLNNNPLSNLKVKVSNNYKGDPEDPAVTWELLNIRGNSPEVDKFVVSGKIPLKKFIGDTIVIGFEYEGTSKASISWAVAEILVSE</sequence>
<dbReference type="STRING" id="1513793.SAMN06296036_1244"/>
<proteinExistence type="predicted"/>